<protein>
    <submittedName>
        <fullName evidence="2">Nucleoside triphosphate pyrophosphohydrolase</fullName>
    </submittedName>
</protein>
<gene>
    <name evidence="2" type="ORF">ACFFHM_01680</name>
</gene>
<dbReference type="SUPFAM" id="SSF101386">
    <property type="entry name" value="all-alpha NTP pyrophosphatases"/>
    <property type="match status" value="1"/>
</dbReference>
<sequence length="108" mass="12794">MPTYNKLIRDRIPEIIEKSGKRYRIEMLDTPTYEKELQVKLKEELEELIQAETTKERVEEMADLLEVVYALAHLDGVDPSEIERVREGKQQERGGFEERIFLLDVEDK</sequence>
<proteinExistence type="predicted"/>
<dbReference type="CDD" id="cd11532">
    <property type="entry name" value="NTP-PPase_COG4997"/>
    <property type="match status" value="1"/>
</dbReference>
<evidence type="ECO:0000313" key="3">
    <source>
        <dbReference type="Proteomes" id="UP001589838"/>
    </source>
</evidence>
<dbReference type="RefSeq" id="WP_335963022.1">
    <property type="nucleotide sequence ID" value="NZ_JAXBLX010000039.1"/>
</dbReference>
<organism evidence="2 3">
    <name type="scientific">Halalkalibacter kiskunsagensis</name>
    <dbReference type="NCBI Taxonomy" id="1548599"/>
    <lineage>
        <taxon>Bacteria</taxon>
        <taxon>Bacillati</taxon>
        <taxon>Bacillota</taxon>
        <taxon>Bacilli</taxon>
        <taxon>Bacillales</taxon>
        <taxon>Bacillaceae</taxon>
        <taxon>Halalkalibacter</taxon>
    </lineage>
</organism>
<evidence type="ECO:0000313" key="2">
    <source>
        <dbReference type="EMBL" id="MFC0469280.1"/>
    </source>
</evidence>
<dbReference type="InterPro" id="IPR021130">
    <property type="entry name" value="PRib-ATP_PPHydrolase-like"/>
</dbReference>
<keyword evidence="1" id="KW-0175">Coiled coil</keyword>
<feature type="coiled-coil region" evidence="1">
    <location>
        <begin position="34"/>
        <end position="61"/>
    </location>
</feature>
<dbReference type="InterPro" id="IPR038735">
    <property type="entry name" value="MSMEG_1276-like_NTP-PPase_dom"/>
</dbReference>
<accession>A0ABV6K880</accession>
<keyword evidence="3" id="KW-1185">Reference proteome</keyword>
<evidence type="ECO:0000256" key="1">
    <source>
        <dbReference type="SAM" id="Coils"/>
    </source>
</evidence>
<dbReference type="Pfam" id="PF01503">
    <property type="entry name" value="PRA-PH"/>
    <property type="match status" value="1"/>
</dbReference>
<reference evidence="2 3" key="1">
    <citation type="submission" date="2024-09" db="EMBL/GenBank/DDBJ databases">
        <authorList>
            <person name="Sun Q."/>
            <person name="Mori K."/>
        </authorList>
    </citation>
    <scope>NUCLEOTIDE SEQUENCE [LARGE SCALE GENOMIC DNA]</scope>
    <source>
        <strain evidence="2 3">NCAIM B.02610</strain>
    </source>
</reference>
<comment type="caution">
    <text evidence="2">The sequence shown here is derived from an EMBL/GenBank/DDBJ whole genome shotgun (WGS) entry which is preliminary data.</text>
</comment>
<name>A0ABV6K880_9BACI</name>
<dbReference type="Proteomes" id="UP001589838">
    <property type="component" value="Unassembled WGS sequence"/>
</dbReference>
<dbReference type="EMBL" id="JBHLUX010000004">
    <property type="protein sequence ID" value="MFC0469280.1"/>
    <property type="molecule type" value="Genomic_DNA"/>
</dbReference>